<dbReference type="OrthoDB" id="9796561at2"/>
<reference evidence="2 3" key="1">
    <citation type="submission" date="2018-02" db="EMBL/GenBank/DDBJ databases">
        <authorList>
            <person name="Cohen D.B."/>
            <person name="Kent A.D."/>
        </authorList>
    </citation>
    <scope>NUCLEOTIDE SEQUENCE [LARGE SCALE GENOMIC DNA]</scope>
    <source>
        <strain evidence="2">1</strain>
    </source>
</reference>
<evidence type="ECO:0000259" key="1">
    <source>
        <dbReference type="Pfam" id="PF02558"/>
    </source>
</evidence>
<keyword evidence="3" id="KW-1185">Reference proteome</keyword>
<evidence type="ECO:0000313" key="3">
    <source>
        <dbReference type="Proteomes" id="UP000238164"/>
    </source>
</evidence>
<sequence length="309" mass="33170">MRILMVGAGVIGSVYAGALAESGHSVAMLARGHRLDALRDRGLVLVDAGTGEQNAPTVAPVATISPEEAYDLVVVAVREDQLDDVAPALRRLPSECDMLFFGNTANRTRWLSEALEGRAFFGFPAVGGVRDADVVRYVLIPQQRTMLGEVDGHRTARLDSAQAAFEAAGFRTRRSDDIEGWLLGHAAFIVPIGVALLRHRGDAARLAADGPGLRRMVRATRQAFRALGDRAEVPGNLRALYRLPDLVVTRYWRRVLAGPRGELWFAAHTRAAPEEIASLARALTAAVTIDPASAPDLAEVLTGDRPASG</sequence>
<gene>
    <name evidence="2" type="ORF">MPLG2_0923</name>
</gene>
<dbReference type="InterPro" id="IPR036291">
    <property type="entry name" value="NAD(P)-bd_dom_sf"/>
</dbReference>
<dbReference type="EMBL" id="LT985188">
    <property type="protein sequence ID" value="SPD85959.1"/>
    <property type="molecule type" value="Genomic_DNA"/>
</dbReference>
<protein>
    <submittedName>
        <fullName evidence="2">Putative Ketopantoate reductase</fullName>
    </submittedName>
</protein>
<dbReference type="Pfam" id="PF02558">
    <property type="entry name" value="ApbA"/>
    <property type="match status" value="1"/>
</dbReference>
<proteinExistence type="predicted"/>
<dbReference type="SUPFAM" id="SSF51735">
    <property type="entry name" value="NAD(P)-binding Rossmann-fold domains"/>
    <property type="match status" value="1"/>
</dbReference>
<accession>A0A2N9JEJ6</accession>
<dbReference type="Proteomes" id="UP000238164">
    <property type="component" value="Chromosome 1"/>
</dbReference>
<evidence type="ECO:0000313" key="2">
    <source>
        <dbReference type="EMBL" id="SPD85959.1"/>
    </source>
</evidence>
<dbReference type="Gene3D" id="3.40.50.720">
    <property type="entry name" value="NAD(P)-binding Rossmann-like Domain"/>
    <property type="match status" value="1"/>
</dbReference>
<dbReference type="KEGG" id="mgg:MPLG2_0923"/>
<organism evidence="2 3">
    <name type="scientific">Micropruina glycogenica</name>
    <dbReference type="NCBI Taxonomy" id="75385"/>
    <lineage>
        <taxon>Bacteria</taxon>
        <taxon>Bacillati</taxon>
        <taxon>Actinomycetota</taxon>
        <taxon>Actinomycetes</taxon>
        <taxon>Propionibacteriales</taxon>
        <taxon>Nocardioidaceae</taxon>
        <taxon>Micropruina</taxon>
    </lineage>
</organism>
<dbReference type="InterPro" id="IPR013332">
    <property type="entry name" value="KPR_N"/>
</dbReference>
<dbReference type="RefSeq" id="WP_105185066.1">
    <property type="nucleotide sequence ID" value="NZ_BAAAGO010000065.1"/>
</dbReference>
<feature type="domain" description="Ketopantoate reductase N-terminal" evidence="1">
    <location>
        <begin position="3"/>
        <end position="151"/>
    </location>
</feature>
<name>A0A2N9JEJ6_9ACTN</name>
<dbReference type="AlphaFoldDB" id="A0A2N9JEJ6"/>